<evidence type="ECO:0000313" key="1">
    <source>
        <dbReference type="EMBL" id="KAG5925527.1"/>
    </source>
</evidence>
<protein>
    <submittedName>
        <fullName evidence="1">Uncharacterized protein</fullName>
    </submittedName>
</protein>
<name>A0A8K0J676_9HYPO</name>
<proteinExistence type="predicted"/>
<sequence length="69" mass="7684">MDGSIKAQQPQLGGTIRDKNRNARVFSVTGSEYCKTGDFTRSTMSHGWPLRRLDDPLARRSVLSVACRS</sequence>
<reference evidence="1" key="1">
    <citation type="journal article" date="2020" name="bioRxiv">
        <title>Whole genome comparisons of ergot fungi reveals the divergence and evolution of species within the genus Claviceps are the result of varying mechanisms driving genome evolution and host range expansion.</title>
        <authorList>
            <person name="Wyka S.A."/>
            <person name="Mondo S.J."/>
            <person name="Liu M."/>
            <person name="Dettman J."/>
            <person name="Nalam V."/>
            <person name="Broders K.D."/>
        </authorList>
    </citation>
    <scope>NUCLEOTIDE SEQUENCE</scope>
    <source>
        <strain evidence="1">CCC 489</strain>
    </source>
</reference>
<accession>A0A8K0J676</accession>
<keyword evidence="2" id="KW-1185">Reference proteome</keyword>
<dbReference type="AlphaFoldDB" id="A0A8K0J676"/>
<evidence type="ECO:0000313" key="2">
    <source>
        <dbReference type="Proteomes" id="UP000811619"/>
    </source>
</evidence>
<dbReference type="Proteomes" id="UP000811619">
    <property type="component" value="Unassembled WGS sequence"/>
</dbReference>
<comment type="caution">
    <text evidence="1">The sequence shown here is derived from an EMBL/GenBank/DDBJ whole genome shotgun (WGS) entry which is preliminary data.</text>
</comment>
<gene>
    <name evidence="1" type="ORF">E4U42_004202</name>
</gene>
<dbReference type="EMBL" id="SRPY01000363">
    <property type="protein sequence ID" value="KAG5925527.1"/>
    <property type="molecule type" value="Genomic_DNA"/>
</dbReference>
<organism evidence="1 2">
    <name type="scientific">Claviceps africana</name>
    <dbReference type="NCBI Taxonomy" id="83212"/>
    <lineage>
        <taxon>Eukaryota</taxon>
        <taxon>Fungi</taxon>
        <taxon>Dikarya</taxon>
        <taxon>Ascomycota</taxon>
        <taxon>Pezizomycotina</taxon>
        <taxon>Sordariomycetes</taxon>
        <taxon>Hypocreomycetidae</taxon>
        <taxon>Hypocreales</taxon>
        <taxon>Clavicipitaceae</taxon>
        <taxon>Claviceps</taxon>
    </lineage>
</organism>